<evidence type="ECO:0000256" key="4">
    <source>
        <dbReference type="SAM" id="MobiDB-lite"/>
    </source>
</evidence>
<gene>
    <name evidence="5" type="primary">11</name>
    <name evidence="5" type="ORF">SEA_TYPHA_11</name>
</gene>
<dbReference type="KEGG" id="vg:63743000"/>
<evidence type="ECO:0000256" key="3">
    <source>
        <dbReference type="ARBA" id="ARBA00023219"/>
    </source>
</evidence>
<protein>
    <submittedName>
        <fullName evidence="5">Portal protein</fullName>
    </submittedName>
</protein>
<evidence type="ECO:0000256" key="1">
    <source>
        <dbReference type="ARBA" id="ARBA00022950"/>
    </source>
</evidence>
<dbReference type="GeneID" id="63743000"/>
<evidence type="ECO:0000313" key="5">
    <source>
        <dbReference type="EMBL" id="QBP29668.1"/>
    </source>
</evidence>
<dbReference type="Gene3D" id="3.40.140.120">
    <property type="match status" value="1"/>
</dbReference>
<feature type="region of interest" description="Disordered" evidence="4">
    <location>
        <begin position="378"/>
        <end position="443"/>
    </location>
</feature>
<evidence type="ECO:0000256" key="2">
    <source>
        <dbReference type="ARBA" id="ARBA00023009"/>
    </source>
</evidence>
<dbReference type="Gene3D" id="1.20.1270.210">
    <property type="match status" value="1"/>
</dbReference>
<keyword evidence="1" id="KW-1188">Viral release from host cell</keyword>
<dbReference type="NCBIfam" id="TIGR01537">
    <property type="entry name" value="portal_HK97"/>
    <property type="match status" value="1"/>
</dbReference>
<dbReference type="Gene3D" id="3.30.1120.70">
    <property type="match status" value="1"/>
</dbReference>
<reference evidence="5 6" key="1">
    <citation type="submission" date="2019-02" db="EMBL/GenBank/DDBJ databases">
        <authorList>
            <person name="Kanzanas C."/>
            <person name="Smith M.A."/>
            <person name="Zack K.M."/>
            <person name="Garlena R.A."/>
            <person name="Russell D.A."/>
            <person name="Pope W.H."/>
            <person name="Jacobs-Sera D."/>
            <person name="Hatfull G.F."/>
        </authorList>
    </citation>
    <scope>NUCLEOTIDE SEQUENCE [LARGE SCALE GENOMIC DNA]</scope>
</reference>
<evidence type="ECO:0000313" key="6">
    <source>
        <dbReference type="Proteomes" id="UP000294565"/>
    </source>
</evidence>
<keyword evidence="2" id="KW-1171">Viral genome ejection through host cell envelope</keyword>
<dbReference type="Proteomes" id="UP000294565">
    <property type="component" value="Segment"/>
</dbReference>
<dbReference type="InterPro" id="IPR006944">
    <property type="entry name" value="Phage/GTA_portal"/>
</dbReference>
<keyword evidence="1" id="KW-0118">Viral capsid assembly</keyword>
<dbReference type="Pfam" id="PF04860">
    <property type="entry name" value="Phage_portal"/>
    <property type="match status" value="1"/>
</dbReference>
<organism evidence="5 6">
    <name type="scientific">Mycobacterium phage Typha</name>
    <dbReference type="NCBI Taxonomy" id="2517971"/>
    <lineage>
        <taxon>Viruses</taxon>
        <taxon>Duplodnaviria</taxon>
        <taxon>Heunggongvirae</taxon>
        <taxon>Uroviricota</taxon>
        <taxon>Caudoviricetes</taxon>
        <taxon>Typhavirus</taxon>
        <taxon>Typhavirus typha</taxon>
    </lineage>
</organism>
<keyword evidence="3" id="KW-0231">Viral genome packaging</keyword>
<dbReference type="RefSeq" id="YP_010049680.1">
    <property type="nucleotide sequence ID" value="NC_054393.1"/>
</dbReference>
<feature type="compositionally biased region" description="Acidic residues" evidence="4">
    <location>
        <begin position="411"/>
        <end position="443"/>
    </location>
</feature>
<sequence length="443" mass="48971">MSLLGNLFGGAAGPVEQRGLSFANTRIPTPDEDARLNGLEGPSNAMQLAAFYACVTLLADIIAELPLRAYVKGTNGGRKPVESQLLDEDSPYPETTWFEWLWMLMESACITGNAFFYVTQRDGTPSVKHEEGLPTALMPVHPSVLSVEMPKDKAGVRWPEPVWRVDGTRVNYDDLVHVKRYPIAGAALSMSPVQKASRSLGLGIAAERYGFNYFRDSANPSSVLETDQTLDDNAVKGVMARWIATHGGRRRPAVLSGGFKWRPIAIAPNEAQFLETRQFQRSEIAMWFRVPPHMIGDTTKTTSWGTGIEQQSIGFVKFTLGPWLKCIEDVMTACLPKGQFAKFNVDALLRGDAKSRWEAYRIGRDAGVYSVNEIREKEDMEGVGPEGDIRLQPMNFVPLGTDPADLKDAPTDSDDTPSSEPDEPEPEDPETPSDDEDEDEQED</sequence>
<proteinExistence type="predicted"/>
<keyword evidence="2" id="KW-1162">Viral penetration into host cytoplasm</keyword>
<keyword evidence="2" id="KW-1160">Virus entry into host cell</keyword>
<dbReference type="InterPro" id="IPR006427">
    <property type="entry name" value="Portal_HK97"/>
</dbReference>
<accession>A0A482JAC6</accession>
<keyword evidence="6" id="KW-1185">Reference proteome</keyword>
<name>A0A482JAC6_9CAUD</name>
<dbReference type="EMBL" id="MK494099">
    <property type="protein sequence ID" value="QBP29668.1"/>
    <property type="molecule type" value="Genomic_DNA"/>
</dbReference>